<dbReference type="EMBL" id="JAHRIN010001352">
    <property type="protein sequence ID" value="MEQ2191852.1"/>
    <property type="molecule type" value="Genomic_DNA"/>
</dbReference>
<proteinExistence type="predicted"/>
<evidence type="ECO:0000313" key="1">
    <source>
        <dbReference type="EMBL" id="MEQ2191852.1"/>
    </source>
</evidence>
<name>A0ABV0Q7S4_9TELE</name>
<comment type="caution">
    <text evidence="1">The sequence shown here is derived from an EMBL/GenBank/DDBJ whole genome shotgun (WGS) entry which is preliminary data.</text>
</comment>
<gene>
    <name evidence="1" type="ORF">XENOCAPTIV_003452</name>
</gene>
<protein>
    <recommendedName>
        <fullName evidence="3">Talin 2</fullName>
    </recommendedName>
</protein>
<evidence type="ECO:0008006" key="3">
    <source>
        <dbReference type="Google" id="ProtNLM"/>
    </source>
</evidence>
<dbReference type="Proteomes" id="UP001434883">
    <property type="component" value="Unassembled WGS sequence"/>
</dbReference>
<sequence>SQMSKAIPAGHMVQDGNVDHSVQAVFICRPKVTSFLCTCVAEDSSVSRQAAVTVEASGSLHTAALVIAQRAVAAAVTRATGSNPGRDLGPFLQVQSDAIQLQRADAASETPLSGRRSSWRH</sequence>
<organism evidence="1 2">
    <name type="scientific">Xenoophorus captivus</name>
    <dbReference type="NCBI Taxonomy" id="1517983"/>
    <lineage>
        <taxon>Eukaryota</taxon>
        <taxon>Metazoa</taxon>
        <taxon>Chordata</taxon>
        <taxon>Craniata</taxon>
        <taxon>Vertebrata</taxon>
        <taxon>Euteleostomi</taxon>
        <taxon>Actinopterygii</taxon>
        <taxon>Neopterygii</taxon>
        <taxon>Teleostei</taxon>
        <taxon>Neoteleostei</taxon>
        <taxon>Acanthomorphata</taxon>
        <taxon>Ovalentaria</taxon>
        <taxon>Atherinomorphae</taxon>
        <taxon>Cyprinodontiformes</taxon>
        <taxon>Goodeidae</taxon>
        <taxon>Xenoophorus</taxon>
    </lineage>
</organism>
<evidence type="ECO:0000313" key="2">
    <source>
        <dbReference type="Proteomes" id="UP001434883"/>
    </source>
</evidence>
<feature type="non-terminal residue" evidence="1">
    <location>
        <position position="1"/>
    </location>
</feature>
<reference evidence="1 2" key="1">
    <citation type="submission" date="2021-06" db="EMBL/GenBank/DDBJ databases">
        <authorList>
            <person name="Palmer J.M."/>
        </authorList>
    </citation>
    <scope>NUCLEOTIDE SEQUENCE [LARGE SCALE GENOMIC DNA]</scope>
    <source>
        <strain evidence="1 2">XC_2019</strain>
        <tissue evidence="1">Muscle</tissue>
    </source>
</reference>
<accession>A0ABV0Q7S4</accession>
<keyword evidence="2" id="KW-1185">Reference proteome</keyword>